<keyword evidence="3" id="KW-1185">Reference proteome</keyword>
<name>A0ABD1EWD4_HYPHA</name>
<dbReference type="AlphaFoldDB" id="A0ABD1EWD4"/>
<comment type="caution">
    <text evidence="2">The sequence shown here is derived from an EMBL/GenBank/DDBJ whole genome shotgun (WGS) entry which is preliminary data.</text>
</comment>
<evidence type="ECO:0000256" key="1">
    <source>
        <dbReference type="SAM" id="MobiDB-lite"/>
    </source>
</evidence>
<proteinExistence type="predicted"/>
<dbReference type="EMBL" id="JBDJPC010000005">
    <property type="protein sequence ID" value="KAL1501711.1"/>
    <property type="molecule type" value="Genomic_DNA"/>
</dbReference>
<feature type="region of interest" description="Disordered" evidence="1">
    <location>
        <begin position="62"/>
        <end position="104"/>
    </location>
</feature>
<sequence length="123" mass="14218">MRYERACSTCNTSKQIDFTLSSLRQKAYLQFMECVECALECEKSDGFCFRLCSSSVRLSYVQPKPARSQPKLTRTQPKPARSQPKLTRMQPKPARSQPKPTRTKLKYKEIVQTSRLFSMLRSG</sequence>
<evidence type="ECO:0000313" key="3">
    <source>
        <dbReference type="Proteomes" id="UP001566132"/>
    </source>
</evidence>
<dbReference type="Proteomes" id="UP001566132">
    <property type="component" value="Unassembled WGS sequence"/>
</dbReference>
<accession>A0ABD1EWD4</accession>
<reference evidence="2 3" key="1">
    <citation type="submission" date="2024-05" db="EMBL/GenBank/DDBJ databases">
        <title>Genetic variation in Jamaican populations of the coffee berry borer (Hypothenemus hampei).</title>
        <authorList>
            <person name="Errbii M."/>
            <person name="Myrie A."/>
        </authorList>
    </citation>
    <scope>NUCLEOTIDE SEQUENCE [LARGE SCALE GENOMIC DNA]</scope>
    <source>
        <strain evidence="2">JA-Hopewell-2020-01-JO</strain>
        <tissue evidence="2">Whole body</tissue>
    </source>
</reference>
<protein>
    <submittedName>
        <fullName evidence="2">Uncharacterized protein</fullName>
    </submittedName>
</protein>
<evidence type="ECO:0000313" key="2">
    <source>
        <dbReference type="EMBL" id="KAL1501711.1"/>
    </source>
</evidence>
<gene>
    <name evidence="2" type="ORF">ABEB36_006992</name>
</gene>
<organism evidence="2 3">
    <name type="scientific">Hypothenemus hampei</name>
    <name type="common">Coffee berry borer</name>
    <dbReference type="NCBI Taxonomy" id="57062"/>
    <lineage>
        <taxon>Eukaryota</taxon>
        <taxon>Metazoa</taxon>
        <taxon>Ecdysozoa</taxon>
        <taxon>Arthropoda</taxon>
        <taxon>Hexapoda</taxon>
        <taxon>Insecta</taxon>
        <taxon>Pterygota</taxon>
        <taxon>Neoptera</taxon>
        <taxon>Endopterygota</taxon>
        <taxon>Coleoptera</taxon>
        <taxon>Polyphaga</taxon>
        <taxon>Cucujiformia</taxon>
        <taxon>Curculionidae</taxon>
        <taxon>Scolytinae</taxon>
        <taxon>Hypothenemus</taxon>
    </lineage>
</organism>